<dbReference type="PROSITE" id="PS51918">
    <property type="entry name" value="RADICAL_SAM"/>
    <property type="match status" value="1"/>
</dbReference>
<keyword evidence="6" id="KW-0411">Iron-sulfur</keyword>
<dbReference type="InterPro" id="IPR023885">
    <property type="entry name" value="4Fe4S-binding_SPASM_dom"/>
</dbReference>
<evidence type="ECO:0000256" key="1">
    <source>
        <dbReference type="ARBA" id="ARBA00001966"/>
    </source>
</evidence>
<sequence>MQGKDISGHAPGGQRQRLADALPLDTPFVVQIFPVYACNFKCGYCIFSVEKESRGFISDKNLMDFTLYRKCVDEMAQFPRQIKVLRFVGIGEPLLHKKIIDMVGYATERNIAATTEIVTNGLLLDQRMVDGLVAAGLKRLVISIQGTSAEKYGEVAGAKVDFSRLLDNLAYLHRNRGETHVYIKIIDTALDGEADREKFHSLFGEYCDTIAVEQTVPIHKAIDFSLILKDKSNALTQFGLPLGQVSVCPQPFFHMQINPDGKVVPCYSWDYPAILGDCNTENVREIWNGEKFRHFRRAMLDGVQHASQTCIGCNIIRYRWFPEDDLSNDTDRLKPAFDCPSSKC</sequence>
<organism evidence="8 9">
    <name type="scientific">Pseudothauera nasutitermitis</name>
    <dbReference type="NCBI Taxonomy" id="2565930"/>
    <lineage>
        <taxon>Bacteria</taxon>
        <taxon>Pseudomonadati</taxon>
        <taxon>Pseudomonadota</taxon>
        <taxon>Betaproteobacteria</taxon>
        <taxon>Rhodocyclales</taxon>
        <taxon>Zoogloeaceae</taxon>
        <taxon>Pseudothauera</taxon>
    </lineage>
</organism>
<keyword evidence="2" id="KW-0004">4Fe-4S</keyword>
<evidence type="ECO:0000256" key="5">
    <source>
        <dbReference type="ARBA" id="ARBA00023004"/>
    </source>
</evidence>
<keyword evidence="5" id="KW-0408">Iron</keyword>
<dbReference type="GO" id="GO:0003824">
    <property type="term" value="F:catalytic activity"/>
    <property type="evidence" value="ECO:0007669"/>
    <property type="project" value="InterPro"/>
</dbReference>
<keyword evidence="3" id="KW-0949">S-adenosyl-L-methionine</keyword>
<dbReference type="SUPFAM" id="SSF102114">
    <property type="entry name" value="Radical SAM enzymes"/>
    <property type="match status" value="1"/>
</dbReference>
<evidence type="ECO:0000259" key="7">
    <source>
        <dbReference type="PROSITE" id="PS51918"/>
    </source>
</evidence>
<dbReference type="OrthoDB" id="9792276at2"/>
<dbReference type="InterPro" id="IPR034391">
    <property type="entry name" value="AdoMet-like_SPASM_containing"/>
</dbReference>
<comment type="caution">
    <text evidence="8">The sequence shown here is derived from an EMBL/GenBank/DDBJ whole genome shotgun (WGS) entry which is preliminary data.</text>
</comment>
<dbReference type="Pfam" id="PF13186">
    <property type="entry name" value="SPASM"/>
    <property type="match status" value="1"/>
</dbReference>
<gene>
    <name evidence="8" type="ORF">E6C76_09025</name>
</gene>
<evidence type="ECO:0000313" key="8">
    <source>
        <dbReference type="EMBL" id="THF65969.1"/>
    </source>
</evidence>
<dbReference type="InterPro" id="IPR013785">
    <property type="entry name" value="Aldolase_TIM"/>
</dbReference>
<dbReference type="InterPro" id="IPR058240">
    <property type="entry name" value="rSAM_sf"/>
</dbReference>
<dbReference type="AlphaFoldDB" id="A0A4S4B0F8"/>
<dbReference type="InterPro" id="IPR050377">
    <property type="entry name" value="Radical_SAM_PqqE_MftC-like"/>
</dbReference>
<dbReference type="Gene3D" id="3.20.20.70">
    <property type="entry name" value="Aldolase class I"/>
    <property type="match status" value="1"/>
</dbReference>
<feature type="domain" description="Radical SAM core" evidence="7">
    <location>
        <begin position="24"/>
        <end position="258"/>
    </location>
</feature>
<keyword evidence="9" id="KW-1185">Reference proteome</keyword>
<reference evidence="8 9" key="1">
    <citation type="submission" date="2019-04" db="EMBL/GenBank/DDBJ databases">
        <title>Azoarcus nasutitermitis sp. nov. isolated from termite nest.</title>
        <authorList>
            <person name="Lin S.-Y."/>
            <person name="Hameed A."/>
            <person name="Hsu Y.-H."/>
            <person name="Young C.-C."/>
        </authorList>
    </citation>
    <scope>NUCLEOTIDE SEQUENCE [LARGE SCALE GENOMIC DNA]</scope>
    <source>
        <strain evidence="8 9">CC-YHH838</strain>
    </source>
</reference>
<dbReference type="Proteomes" id="UP000308430">
    <property type="component" value="Unassembled WGS sequence"/>
</dbReference>
<evidence type="ECO:0000256" key="3">
    <source>
        <dbReference type="ARBA" id="ARBA00022691"/>
    </source>
</evidence>
<evidence type="ECO:0000256" key="6">
    <source>
        <dbReference type="ARBA" id="ARBA00023014"/>
    </source>
</evidence>
<dbReference type="PANTHER" id="PTHR11228">
    <property type="entry name" value="RADICAL SAM DOMAIN PROTEIN"/>
    <property type="match status" value="1"/>
</dbReference>
<dbReference type="Pfam" id="PF04055">
    <property type="entry name" value="Radical_SAM"/>
    <property type="match status" value="1"/>
</dbReference>
<keyword evidence="4" id="KW-0479">Metal-binding</keyword>
<protein>
    <submittedName>
        <fullName evidence="8">Radical SAM protein</fullName>
    </submittedName>
</protein>
<evidence type="ECO:0000256" key="2">
    <source>
        <dbReference type="ARBA" id="ARBA00022485"/>
    </source>
</evidence>
<dbReference type="InterPro" id="IPR007197">
    <property type="entry name" value="rSAM"/>
</dbReference>
<name>A0A4S4B0F8_9RHOO</name>
<dbReference type="SFLD" id="SFLDS00029">
    <property type="entry name" value="Radical_SAM"/>
    <property type="match status" value="1"/>
</dbReference>
<accession>A0A4S4B0F8</accession>
<dbReference type="GO" id="GO:0051536">
    <property type="term" value="F:iron-sulfur cluster binding"/>
    <property type="evidence" value="ECO:0007669"/>
    <property type="project" value="UniProtKB-KW"/>
</dbReference>
<comment type="cofactor">
    <cofactor evidence="1">
        <name>[4Fe-4S] cluster</name>
        <dbReference type="ChEBI" id="CHEBI:49883"/>
    </cofactor>
</comment>
<dbReference type="GO" id="GO:0046872">
    <property type="term" value="F:metal ion binding"/>
    <property type="evidence" value="ECO:0007669"/>
    <property type="project" value="UniProtKB-KW"/>
</dbReference>
<dbReference type="PANTHER" id="PTHR11228:SF7">
    <property type="entry name" value="PQQA PEPTIDE CYCLASE"/>
    <property type="match status" value="1"/>
</dbReference>
<dbReference type="EMBL" id="SSOC01000003">
    <property type="protein sequence ID" value="THF65969.1"/>
    <property type="molecule type" value="Genomic_DNA"/>
</dbReference>
<dbReference type="SFLD" id="SFLDG01067">
    <property type="entry name" value="SPASM/twitch_domain_containing"/>
    <property type="match status" value="1"/>
</dbReference>
<evidence type="ECO:0000256" key="4">
    <source>
        <dbReference type="ARBA" id="ARBA00022723"/>
    </source>
</evidence>
<dbReference type="SFLD" id="SFLDG01387">
    <property type="entry name" value="BtrN-like_SPASM_domain_contain"/>
    <property type="match status" value="1"/>
</dbReference>
<evidence type="ECO:0000313" key="9">
    <source>
        <dbReference type="Proteomes" id="UP000308430"/>
    </source>
</evidence>
<dbReference type="CDD" id="cd01335">
    <property type="entry name" value="Radical_SAM"/>
    <property type="match status" value="1"/>
</dbReference>
<proteinExistence type="predicted"/>